<sequence length="173" mass="20486">MFIIDTIKKEDATGKLKLLYQMIEKNLGFIPPHFELMATIDIKAMKDFLDYNTYMMTHTKIDRNLMPFLRLYIAQKECRNYCIQFNTQLLQNMGVNEAIISDLENHLDNIHVEPTQKILLKKVIKALYHADKFEKKDLETLYDAGFNDKDFYDILEYATVFMGKSKLIEVYHK</sequence>
<proteinExistence type="predicted"/>
<evidence type="ECO:0008006" key="3">
    <source>
        <dbReference type="Google" id="ProtNLM"/>
    </source>
</evidence>
<reference evidence="1" key="1">
    <citation type="submission" date="2023-01" db="EMBL/GenBank/DDBJ databases">
        <title>Sulfurovum sp. zt1-1 genome assembly.</title>
        <authorList>
            <person name="Wang J."/>
        </authorList>
    </citation>
    <scope>NUCLEOTIDE SEQUENCE</scope>
    <source>
        <strain evidence="1">Zt1-1</strain>
    </source>
</reference>
<evidence type="ECO:0000313" key="1">
    <source>
        <dbReference type="EMBL" id="MDM5271798.1"/>
    </source>
</evidence>
<dbReference type="InterPro" id="IPR029032">
    <property type="entry name" value="AhpD-like"/>
</dbReference>
<name>A0ABT7QYE0_9BACT</name>
<accession>A0ABT7QYE0</accession>
<dbReference type="EMBL" id="JAQIBD010000002">
    <property type="protein sequence ID" value="MDM5271798.1"/>
    <property type="molecule type" value="Genomic_DNA"/>
</dbReference>
<dbReference type="Proteomes" id="UP001169069">
    <property type="component" value="Unassembled WGS sequence"/>
</dbReference>
<gene>
    <name evidence="1" type="ORF">PGH07_06385</name>
</gene>
<keyword evidence="2" id="KW-1185">Reference proteome</keyword>
<dbReference type="Gene3D" id="1.20.1290.10">
    <property type="entry name" value="AhpD-like"/>
    <property type="match status" value="1"/>
</dbReference>
<protein>
    <recommendedName>
        <fullName evidence="3">Carboxymuconolactone decarboxylase-like domain-containing protein</fullName>
    </recommendedName>
</protein>
<organism evidence="1 2">
    <name type="scientific">Sulfurovum zhangzhouensis</name>
    <dbReference type="NCBI Taxonomy" id="3019067"/>
    <lineage>
        <taxon>Bacteria</taxon>
        <taxon>Pseudomonadati</taxon>
        <taxon>Campylobacterota</taxon>
        <taxon>Epsilonproteobacteria</taxon>
        <taxon>Campylobacterales</taxon>
        <taxon>Sulfurovaceae</taxon>
        <taxon>Sulfurovum</taxon>
    </lineage>
</organism>
<evidence type="ECO:0000313" key="2">
    <source>
        <dbReference type="Proteomes" id="UP001169069"/>
    </source>
</evidence>
<dbReference type="RefSeq" id="WP_289413525.1">
    <property type="nucleotide sequence ID" value="NZ_JAQIBD010000002.1"/>
</dbReference>
<dbReference type="SUPFAM" id="SSF69118">
    <property type="entry name" value="AhpD-like"/>
    <property type="match status" value="1"/>
</dbReference>
<comment type="caution">
    <text evidence="1">The sequence shown here is derived from an EMBL/GenBank/DDBJ whole genome shotgun (WGS) entry which is preliminary data.</text>
</comment>